<dbReference type="Pfam" id="PF01882">
    <property type="entry name" value="DUF58"/>
    <property type="match status" value="1"/>
</dbReference>
<keyword evidence="3" id="KW-1185">Reference proteome</keyword>
<evidence type="ECO:0000313" key="2">
    <source>
        <dbReference type="EMBL" id="MBF5054460.1"/>
    </source>
</evidence>
<dbReference type="EMBL" id="ARXR01000045">
    <property type="protein sequence ID" value="MBF5054460.1"/>
    <property type="molecule type" value="Genomic_DNA"/>
</dbReference>
<gene>
    <name evidence="2" type="ORF">ISO4_03062</name>
</gene>
<comment type="caution">
    <text evidence="2">The sequence shown here is derived from an EMBL/GenBank/DDBJ whole genome shotgun (WGS) entry which is preliminary data.</text>
</comment>
<evidence type="ECO:0000313" key="3">
    <source>
        <dbReference type="Proteomes" id="UP000644441"/>
    </source>
</evidence>
<evidence type="ECO:0000259" key="1">
    <source>
        <dbReference type="Pfam" id="PF01882"/>
    </source>
</evidence>
<dbReference type="InterPro" id="IPR002881">
    <property type="entry name" value="DUF58"/>
</dbReference>
<accession>A0ABS0AMD2</accession>
<protein>
    <recommendedName>
        <fullName evidence="1">DUF58 domain-containing protein</fullName>
    </recommendedName>
</protein>
<dbReference type="RefSeq" id="WP_194856801.1">
    <property type="nucleotide sequence ID" value="NZ_ARXR01000045.1"/>
</dbReference>
<proteinExistence type="predicted"/>
<dbReference type="PANTHER" id="PTHR33608:SF3">
    <property type="entry name" value="SLR2013 PROTEIN"/>
    <property type="match status" value="1"/>
</dbReference>
<feature type="non-terminal residue" evidence="2">
    <location>
        <position position="1"/>
    </location>
</feature>
<dbReference type="PANTHER" id="PTHR33608">
    <property type="entry name" value="BLL2464 PROTEIN"/>
    <property type="match status" value="1"/>
</dbReference>
<name>A0ABS0AMD2_9GAMM</name>
<dbReference type="Proteomes" id="UP000644441">
    <property type="component" value="Unassembled WGS sequence"/>
</dbReference>
<organism evidence="2 3">
    <name type="scientific">Alloalcanivorax venustensis ISO4</name>
    <dbReference type="NCBI Taxonomy" id="1177184"/>
    <lineage>
        <taxon>Bacteria</taxon>
        <taxon>Pseudomonadati</taxon>
        <taxon>Pseudomonadota</taxon>
        <taxon>Gammaproteobacteria</taxon>
        <taxon>Oceanospirillales</taxon>
        <taxon>Alcanivoracaceae</taxon>
        <taxon>Alloalcanivorax</taxon>
    </lineage>
</organism>
<feature type="domain" description="DUF58" evidence="1">
    <location>
        <begin position="129"/>
        <end position="338"/>
    </location>
</feature>
<reference evidence="2 3" key="1">
    <citation type="submission" date="2012-09" db="EMBL/GenBank/DDBJ databases">
        <title>Genome Sequence of alkane-degrading Bacterium Alcanivorax venustensis ISO4.</title>
        <authorList>
            <person name="Lai Q."/>
            <person name="Shao Z."/>
        </authorList>
    </citation>
    <scope>NUCLEOTIDE SEQUENCE [LARGE SCALE GENOMIC DNA]</scope>
    <source>
        <strain evidence="2 3">ISO4</strain>
    </source>
</reference>
<sequence>IAHTVTLLLDSRGAVAGEPWLVADHHPPDDPLTGLPRTLVPAVDHDRTEVTYRYRPTRRGTVRFGDIELWLPSPRGLWQQRRRIAAERRVPVYPDFSPIARAALAVDKSRGRFGARVQPRRGEGLEFHELRDYQAGDSPRRIDWKASARRQRLITRHYQDEQNQSVWVLLDGGRRMALPIGDLTAFDHGLNAALLLAWSALRQGDRAGAMLFSAETPRWLDPVHGPNGIQSLLKGFYDVHPADRASDFSQAARHFHGRWRRRALVVIISRVQAEDSDDLLAAVRMLSRRHLVMVADMELPEQAALRHARVTGVDDALRVTADAHEQHLRRALHARLRHAGAQLVAATPDTLAERLGQAYQQLKQAGRL</sequence>